<feature type="transmembrane region" description="Helical" evidence="1">
    <location>
        <begin position="21"/>
        <end position="38"/>
    </location>
</feature>
<name>I5B3R5_9BACT</name>
<evidence type="ECO:0000256" key="1">
    <source>
        <dbReference type="SAM" id="Phobius"/>
    </source>
</evidence>
<dbReference type="RefSeq" id="WP_004073601.1">
    <property type="nucleotide sequence ID" value="NZ_CM001488.1"/>
</dbReference>
<dbReference type="Proteomes" id="UP000005778">
    <property type="component" value="Chromosome"/>
</dbReference>
<dbReference type="Pfam" id="PF02698">
    <property type="entry name" value="DUF218"/>
    <property type="match status" value="1"/>
</dbReference>
<dbReference type="InterPro" id="IPR014729">
    <property type="entry name" value="Rossmann-like_a/b/a_fold"/>
</dbReference>
<protein>
    <recommendedName>
        <fullName evidence="2">DUF218 domain-containing protein</fullName>
    </recommendedName>
</protein>
<dbReference type="Gene3D" id="3.40.50.620">
    <property type="entry name" value="HUPs"/>
    <property type="match status" value="1"/>
</dbReference>
<dbReference type="AlphaFoldDB" id="I5B3R5"/>
<dbReference type="EMBL" id="CM001488">
    <property type="protein sequence ID" value="EIM64128.1"/>
    <property type="molecule type" value="Genomic_DNA"/>
</dbReference>
<dbReference type="PANTHER" id="PTHR30336:SF4">
    <property type="entry name" value="ENVELOPE BIOGENESIS FACTOR ELYC"/>
    <property type="match status" value="1"/>
</dbReference>
<dbReference type="PANTHER" id="PTHR30336">
    <property type="entry name" value="INNER MEMBRANE PROTEIN, PROBABLE PERMEASE"/>
    <property type="match status" value="1"/>
</dbReference>
<keyword evidence="4" id="KW-1185">Reference proteome</keyword>
<dbReference type="InterPro" id="IPR003848">
    <property type="entry name" value="DUF218"/>
</dbReference>
<evidence type="ECO:0000259" key="2">
    <source>
        <dbReference type="Pfam" id="PF02698"/>
    </source>
</evidence>
<reference evidence="3 4" key="2">
    <citation type="submission" date="2012-02" db="EMBL/GenBank/DDBJ databases">
        <title>Improved High-Quality Draft sequence of Desulfobacter postgatei 2ac9.</title>
        <authorList>
            <consortium name="US DOE Joint Genome Institute"/>
            <person name="Lucas S."/>
            <person name="Han J."/>
            <person name="Lapidus A."/>
            <person name="Cheng J.-F."/>
            <person name="Goodwin L."/>
            <person name="Pitluck S."/>
            <person name="Peters L."/>
            <person name="Ovchinnikova G."/>
            <person name="Held B."/>
            <person name="Detter J.C."/>
            <person name="Han C."/>
            <person name="Tapia R."/>
            <person name="Land M."/>
            <person name="Hauser L."/>
            <person name="Kyrpides N."/>
            <person name="Ivanova N."/>
            <person name="Pagani I."/>
            <person name="Orellana R."/>
            <person name="Lovley D."/>
            <person name="Woyke T."/>
        </authorList>
    </citation>
    <scope>NUCLEOTIDE SEQUENCE [LARGE SCALE GENOMIC DNA]</scope>
    <source>
        <strain evidence="3 4">2ac9</strain>
    </source>
</reference>
<dbReference type="STRING" id="879212.DespoDRAFT_02253"/>
<sequence length="271" mass="30233">MAGSLFFWLSKLGWMFIRPDFLLVAFAVMGMLFLFSGAEKKAKWMLGCVVLSMLVITVFPLGTILLAPLEHRFSTNPVLPEKVDGVIILGGAENNFLTHLWHQPEINDAADRYIGFARLVRAYPDAVHLFTGGSASPMHQEWKDANTARQVFMDMGLDISGMIFEDQSRNTYENGLFSKNMVHPEPGQTWVLVTTAAHVPRSVGVFNRLGWSVIPYPVDHYTRPDRKFGLGLNFSRNLGRLVTAATEWTGLAAYYITGKTDTLFPSAVSGR</sequence>
<evidence type="ECO:0000313" key="3">
    <source>
        <dbReference type="EMBL" id="EIM64128.1"/>
    </source>
</evidence>
<accession>I5B3R5</accession>
<dbReference type="HOGENOM" id="CLU_053514_1_2_7"/>
<feature type="domain" description="DUF218" evidence="2">
    <location>
        <begin position="84"/>
        <end position="229"/>
    </location>
</feature>
<dbReference type="GO" id="GO:0043164">
    <property type="term" value="P:Gram-negative-bacterium-type cell wall biogenesis"/>
    <property type="evidence" value="ECO:0007669"/>
    <property type="project" value="TreeGrafter"/>
</dbReference>
<dbReference type="OrthoDB" id="9809813at2"/>
<organism evidence="3 4">
    <name type="scientific">Desulfobacter postgatei 2ac9</name>
    <dbReference type="NCBI Taxonomy" id="879212"/>
    <lineage>
        <taxon>Bacteria</taxon>
        <taxon>Pseudomonadati</taxon>
        <taxon>Thermodesulfobacteriota</taxon>
        <taxon>Desulfobacteria</taxon>
        <taxon>Desulfobacterales</taxon>
        <taxon>Desulfobacteraceae</taxon>
        <taxon>Desulfobacter</taxon>
    </lineage>
</organism>
<dbReference type="GO" id="GO:0005886">
    <property type="term" value="C:plasma membrane"/>
    <property type="evidence" value="ECO:0007669"/>
    <property type="project" value="TreeGrafter"/>
</dbReference>
<keyword evidence="1" id="KW-0812">Transmembrane</keyword>
<dbReference type="InterPro" id="IPR051599">
    <property type="entry name" value="Cell_Envelope_Assoc"/>
</dbReference>
<keyword evidence="1" id="KW-0472">Membrane</keyword>
<reference evidence="3 4" key="1">
    <citation type="submission" date="2011-09" db="EMBL/GenBank/DDBJ databases">
        <authorList>
            <consortium name="US DOE Joint Genome Institute (JGI-PGF)"/>
            <person name="Lucas S."/>
            <person name="Han J."/>
            <person name="Lapidus A."/>
            <person name="Cheng J.-F."/>
            <person name="Goodwin L."/>
            <person name="Pitluck S."/>
            <person name="Peters L."/>
            <person name="Land M.L."/>
            <person name="Hauser L."/>
            <person name="Orellana R."/>
            <person name="Lovley D."/>
            <person name="Woyke T.J."/>
        </authorList>
    </citation>
    <scope>NUCLEOTIDE SEQUENCE [LARGE SCALE GENOMIC DNA]</scope>
    <source>
        <strain evidence="3 4">2ac9</strain>
    </source>
</reference>
<proteinExistence type="predicted"/>
<feature type="transmembrane region" description="Helical" evidence="1">
    <location>
        <begin position="44"/>
        <end position="67"/>
    </location>
</feature>
<dbReference type="eggNOG" id="COG1434">
    <property type="taxonomic scope" value="Bacteria"/>
</dbReference>
<gene>
    <name evidence="3" type="ORF">DespoDRAFT_02253</name>
</gene>
<keyword evidence="1" id="KW-1133">Transmembrane helix</keyword>
<evidence type="ECO:0000313" key="4">
    <source>
        <dbReference type="Proteomes" id="UP000005778"/>
    </source>
</evidence>
<dbReference type="GO" id="GO:0000270">
    <property type="term" value="P:peptidoglycan metabolic process"/>
    <property type="evidence" value="ECO:0007669"/>
    <property type="project" value="TreeGrafter"/>
</dbReference>
<dbReference type="CDD" id="cd06259">
    <property type="entry name" value="YdcF-like"/>
    <property type="match status" value="1"/>
</dbReference>